<dbReference type="GO" id="GO:0006635">
    <property type="term" value="P:fatty acid beta-oxidation"/>
    <property type="evidence" value="ECO:0007669"/>
    <property type="project" value="TreeGrafter"/>
</dbReference>
<dbReference type="PANTHER" id="PTHR11941:SF54">
    <property type="entry name" value="ENOYL-COA HYDRATASE, MITOCHONDRIAL"/>
    <property type="match status" value="1"/>
</dbReference>
<dbReference type="PANTHER" id="PTHR11941">
    <property type="entry name" value="ENOYL-COA HYDRATASE-RELATED"/>
    <property type="match status" value="1"/>
</dbReference>
<dbReference type="SUPFAM" id="SSF52096">
    <property type="entry name" value="ClpP/crotonase"/>
    <property type="match status" value="1"/>
</dbReference>
<dbReference type="FunCoup" id="L0A7S1">
    <property type="interactions" value="193"/>
</dbReference>
<keyword evidence="2" id="KW-1185">Reference proteome</keyword>
<name>L0A7S1_CALLD</name>
<evidence type="ECO:0000313" key="1">
    <source>
        <dbReference type="EMBL" id="AFZ69876.1"/>
    </source>
</evidence>
<gene>
    <name evidence="1" type="ordered locus">Calag_0087</name>
</gene>
<dbReference type="HOGENOM" id="CLU_009834_7_3_2"/>
<dbReference type="GO" id="GO:0003824">
    <property type="term" value="F:catalytic activity"/>
    <property type="evidence" value="ECO:0007669"/>
    <property type="project" value="UniProtKB-ARBA"/>
</dbReference>
<dbReference type="AlphaFoldDB" id="L0A7S1"/>
<dbReference type="Pfam" id="PF00378">
    <property type="entry name" value="ECH_1"/>
    <property type="match status" value="1"/>
</dbReference>
<dbReference type="Proteomes" id="UP000010469">
    <property type="component" value="Chromosome"/>
</dbReference>
<dbReference type="InterPro" id="IPR001753">
    <property type="entry name" value="Enoyl-CoA_hydra/iso"/>
</dbReference>
<dbReference type="InParanoid" id="L0A7S1"/>
<dbReference type="EMBL" id="CP003378">
    <property type="protein sequence ID" value="AFZ69876.1"/>
    <property type="molecule type" value="Genomic_DNA"/>
</dbReference>
<protein>
    <submittedName>
        <fullName evidence="1">Enoyl-CoA hydratase/carnithine racemase</fullName>
    </submittedName>
</protein>
<dbReference type="STRING" id="1056495.Calag_0087"/>
<dbReference type="eggNOG" id="arCOG00239">
    <property type="taxonomic scope" value="Archaea"/>
</dbReference>
<sequence>MMYIKTVDEDVLSWIIIDRENKANSLNYDTLKELKEAICKQCERNDISAIAIIGAGEKFFSGGTDLNDVLDATSDINKAWKLMYEGLGGVIRGALNCKLPVIAAINGYALGAGFELIHTSDIAYAVKTAKIGLPAVKWGMIPPYSSTLGHLFVNSKLLSYLALTGDMITAEEAFKYGLINGVVDDINSLKAKVIEVARKISSNDKIAVRQIKQLMARKKVDDLLDLGFSVMSSIIPREEVKKKVEEFVKK</sequence>
<dbReference type="CDD" id="cd06558">
    <property type="entry name" value="crotonase-like"/>
    <property type="match status" value="1"/>
</dbReference>
<proteinExistence type="predicted"/>
<dbReference type="KEGG" id="clg:Calag_0087"/>
<organism evidence="1 2">
    <name type="scientific">Caldisphaera lagunensis (strain DSM 15908 / JCM 11604 / ANMR 0165 / IC-154)</name>
    <dbReference type="NCBI Taxonomy" id="1056495"/>
    <lineage>
        <taxon>Archaea</taxon>
        <taxon>Thermoproteota</taxon>
        <taxon>Thermoprotei</taxon>
        <taxon>Acidilobales</taxon>
        <taxon>Caldisphaeraceae</taxon>
        <taxon>Caldisphaera</taxon>
    </lineage>
</organism>
<dbReference type="InterPro" id="IPR029045">
    <property type="entry name" value="ClpP/crotonase-like_dom_sf"/>
</dbReference>
<evidence type="ECO:0000313" key="2">
    <source>
        <dbReference type="Proteomes" id="UP000010469"/>
    </source>
</evidence>
<dbReference type="Gene3D" id="3.90.226.10">
    <property type="entry name" value="2-enoyl-CoA Hydratase, Chain A, domain 1"/>
    <property type="match status" value="1"/>
</dbReference>
<accession>L0A7S1</accession>
<reference evidence="2" key="1">
    <citation type="submission" date="2012-03" db="EMBL/GenBank/DDBJ databases">
        <title>Complete genome of Caldisphaera lagunensis DSM 15908.</title>
        <authorList>
            <person name="Lucas S."/>
            <person name="Copeland A."/>
            <person name="Lapidus A."/>
            <person name="Glavina del Rio T."/>
            <person name="Dalin E."/>
            <person name="Tice H."/>
            <person name="Bruce D."/>
            <person name="Goodwin L."/>
            <person name="Pitluck S."/>
            <person name="Peters L."/>
            <person name="Mikhailova N."/>
            <person name="Teshima H."/>
            <person name="Kyrpides N."/>
            <person name="Mavromatis K."/>
            <person name="Ivanova N."/>
            <person name="Brettin T."/>
            <person name="Detter J.C."/>
            <person name="Han C."/>
            <person name="Larimer F."/>
            <person name="Land M."/>
            <person name="Hauser L."/>
            <person name="Markowitz V."/>
            <person name="Cheng J.-F."/>
            <person name="Hugenholtz P."/>
            <person name="Woyke T."/>
            <person name="Wu D."/>
            <person name="Spring S."/>
            <person name="Schroeder M."/>
            <person name="Brambilla E."/>
            <person name="Klenk H.-P."/>
            <person name="Eisen J.A."/>
        </authorList>
    </citation>
    <scope>NUCLEOTIDE SEQUENCE [LARGE SCALE GENOMIC DNA]</scope>
    <source>
        <strain evidence="2">DSM 15908 / JCM 11604 / IC-154</strain>
    </source>
</reference>